<gene>
    <name evidence="2" type="ORF">F8M41_019872</name>
</gene>
<dbReference type="OrthoDB" id="6247875at2759"/>
<keyword evidence="3" id="KW-1185">Reference proteome</keyword>
<reference evidence="2 3" key="1">
    <citation type="journal article" date="2019" name="Environ. Microbiol.">
        <title>At the nexus of three kingdoms: the genome of the mycorrhizal fungus Gigaspora margarita provides insights into plant, endobacterial and fungal interactions.</title>
        <authorList>
            <person name="Venice F."/>
            <person name="Ghignone S."/>
            <person name="Salvioli di Fossalunga A."/>
            <person name="Amselem J."/>
            <person name="Novero M."/>
            <person name="Xianan X."/>
            <person name="Sedzielewska Toro K."/>
            <person name="Morin E."/>
            <person name="Lipzen A."/>
            <person name="Grigoriev I.V."/>
            <person name="Henrissat B."/>
            <person name="Martin F.M."/>
            <person name="Bonfante P."/>
        </authorList>
    </citation>
    <scope>NUCLEOTIDE SEQUENCE [LARGE SCALE GENOMIC DNA]</scope>
    <source>
        <strain evidence="2 3">BEG34</strain>
    </source>
</reference>
<proteinExistence type="predicted"/>
<evidence type="ECO:0000313" key="2">
    <source>
        <dbReference type="EMBL" id="KAF0501945.1"/>
    </source>
</evidence>
<protein>
    <submittedName>
        <fullName evidence="2">MATA-HMG</fullName>
    </submittedName>
</protein>
<comment type="caution">
    <text evidence="2">The sequence shown here is derived from an EMBL/GenBank/DDBJ whole genome shotgun (WGS) entry which is preliminary data.</text>
</comment>
<organism evidence="2 3">
    <name type="scientific">Gigaspora margarita</name>
    <dbReference type="NCBI Taxonomy" id="4874"/>
    <lineage>
        <taxon>Eukaryota</taxon>
        <taxon>Fungi</taxon>
        <taxon>Fungi incertae sedis</taxon>
        <taxon>Mucoromycota</taxon>
        <taxon>Glomeromycotina</taxon>
        <taxon>Glomeromycetes</taxon>
        <taxon>Diversisporales</taxon>
        <taxon>Gigasporaceae</taxon>
        <taxon>Gigaspora</taxon>
    </lineage>
</organism>
<dbReference type="Gene3D" id="1.10.30.10">
    <property type="entry name" value="High mobility group box domain"/>
    <property type="match status" value="1"/>
</dbReference>
<sequence>MDDQKEIKTLESIKSHKLKPEFPPNFSIQDLFPKSYSNKFPNAFIVYRKQLCQNLKALNICINMTIVSSLASKLWNEETDEFKTKYKTFIDEAKSYFYQQCSEKTDEKVNPYIDTNFFNDAQESFEVYDYHLQTNDSQNIQQIQELSEPLIYFQDYPYWNYVSDNLIYQFCPIPIHQCCSEYCEHCSMNAIVNVNKNEY</sequence>
<dbReference type="SUPFAM" id="SSF47095">
    <property type="entry name" value="HMG-box"/>
    <property type="match status" value="1"/>
</dbReference>
<name>A0A8H4EKA7_GIGMA</name>
<evidence type="ECO:0000259" key="1">
    <source>
        <dbReference type="Pfam" id="PF00505"/>
    </source>
</evidence>
<accession>A0A8H4EKA7</accession>
<dbReference type="Pfam" id="PF00505">
    <property type="entry name" value="HMG_box"/>
    <property type="match status" value="1"/>
</dbReference>
<dbReference type="AlphaFoldDB" id="A0A8H4EKA7"/>
<evidence type="ECO:0000313" key="3">
    <source>
        <dbReference type="Proteomes" id="UP000439903"/>
    </source>
</evidence>
<dbReference type="Proteomes" id="UP000439903">
    <property type="component" value="Unassembled WGS sequence"/>
</dbReference>
<dbReference type="EMBL" id="WTPW01000529">
    <property type="protein sequence ID" value="KAF0501945.1"/>
    <property type="molecule type" value="Genomic_DNA"/>
</dbReference>
<dbReference type="InterPro" id="IPR009071">
    <property type="entry name" value="HMG_box_dom"/>
</dbReference>
<dbReference type="InterPro" id="IPR036910">
    <property type="entry name" value="HMG_box_dom_sf"/>
</dbReference>
<feature type="domain" description="HMG box" evidence="1">
    <location>
        <begin position="41"/>
        <end position="97"/>
    </location>
</feature>